<dbReference type="HAMAP" id="MF_01384">
    <property type="entry name" value="UreD"/>
    <property type="match status" value="1"/>
</dbReference>
<dbReference type="GO" id="GO:0016151">
    <property type="term" value="F:nickel cation binding"/>
    <property type="evidence" value="ECO:0007669"/>
    <property type="project" value="UniProtKB-UniRule"/>
</dbReference>
<keyword evidence="5" id="KW-1185">Reference proteome</keyword>
<evidence type="ECO:0000256" key="1">
    <source>
        <dbReference type="ARBA" id="ARBA00007177"/>
    </source>
</evidence>
<gene>
    <name evidence="3" type="primary">ureD</name>
    <name evidence="4" type="ORF">UC35_15835</name>
</gene>
<dbReference type="OrthoDB" id="9798842at2"/>
<protein>
    <recommendedName>
        <fullName evidence="3">Urease accessory protein UreD</fullName>
    </recommendedName>
</protein>
<comment type="subunit">
    <text evidence="3">UreD, UreF and UreG form a complex that acts as a GTP-hydrolysis-dependent molecular chaperone, activating the urease apoprotein by helping to assemble the nickel containing metallocenter of UreC. The UreE protein probably delivers the nickel.</text>
</comment>
<evidence type="ECO:0000256" key="2">
    <source>
        <dbReference type="ARBA" id="ARBA00023186"/>
    </source>
</evidence>
<proteinExistence type="inferred from homology"/>
<comment type="subcellular location">
    <subcellularLocation>
        <location evidence="3">Cytoplasm</location>
    </subcellularLocation>
</comment>
<keyword evidence="2 3" id="KW-0143">Chaperone</keyword>
<dbReference type="PATRIC" id="fig|94132.3.peg.3225"/>
<accession>A0A127JVZ9</accession>
<keyword evidence="3" id="KW-0996">Nickel insertion</keyword>
<dbReference type="InterPro" id="IPR002669">
    <property type="entry name" value="UreD"/>
</dbReference>
<comment type="function">
    <text evidence="3">Required for maturation of urease via the functional incorporation of the urease nickel metallocenter.</text>
</comment>
<evidence type="ECO:0000313" key="4">
    <source>
        <dbReference type="EMBL" id="AMO24053.1"/>
    </source>
</evidence>
<dbReference type="AlphaFoldDB" id="A0A127JVZ9"/>
<dbReference type="Proteomes" id="UP000070433">
    <property type="component" value="Chromosome"/>
</dbReference>
<dbReference type="EMBL" id="CP010951">
    <property type="protein sequence ID" value="AMO24053.1"/>
    <property type="molecule type" value="Genomic_DNA"/>
</dbReference>
<dbReference type="RefSeq" id="WP_061501346.1">
    <property type="nucleotide sequence ID" value="NZ_CP010951.1"/>
</dbReference>
<comment type="similarity">
    <text evidence="1 3">Belongs to the UreD family.</text>
</comment>
<dbReference type="PANTHER" id="PTHR33643">
    <property type="entry name" value="UREASE ACCESSORY PROTEIN D"/>
    <property type="match status" value="1"/>
</dbReference>
<evidence type="ECO:0000313" key="5">
    <source>
        <dbReference type="Proteomes" id="UP000070433"/>
    </source>
</evidence>
<keyword evidence="3" id="KW-0963">Cytoplasm</keyword>
<dbReference type="Pfam" id="PF01774">
    <property type="entry name" value="UreD"/>
    <property type="match status" value="1"/>
</dbReference>
<dbReference type="PANTHER" id="PTHR33643:SF1">
    <property type="entry name" value="UREASE ACCESSORY PROTEIN D"/>
    <property type="match status" value="1"/>
</dbReference>
<dbReference type="GO" id="GO:0005737">
    <property type="term" value="C:cytoplasm"/>
    <property type="evidence" value="ECO:0007669"/>
    <property type="project" value="UniProtKB-SubCell"/>
</dbReference>
<name>A0A127JVZ9_9BURK</name>
<evidence type="ECO:0000256" key="3">
    <source>
        <dbReference type="HAMAP-Rule" id="MF_01384"/>
    </source>
</evidence>
<reference evidence="4 5" key="1">
    <citation type="journal article" date="2014" name="Int. J. Syst. Evol. Microbiol.">
        <title>Ramlibacter solisilvae sp. nov., isolated from forest soil, and emended description of the genus Ramlibacter.</title>
        <authorList>
            <person name="Lee H.J."/>
            <person name="Lee S.H."/>
            <person name="Lee S.S."/>
            <person name="Lee J.S."/>
            <person name="Kim Y."/>
            <person name="Kim S.C."/>
            <person name="Jeon C.O."/>
        </authorList>
    </citation>
    <scope>NUCLEOTIDE SEQUENCE [LARGE SCALE GENOMIC DNA]</scope>
    <source>
        <strain evidence="4 5">5-10</strain>
    </source>
</reference>
<sequence length="302" mass="33869">MQVLASELASYQDEPKQLATGGLGKEALLRLRFEARAERSILAFMERKAPLLVQKALYCDEGMPDTPVVYIITTSGGLVQGDRYTVEFDMRPRARAHVTTQAATKIHEMDANYAAQTQEFLLDDGAYLEYLPEPIIPSRHSRFHSRTRVRIAESATLLYAETLLAGRLHYREGERFQFDVYSSSVSAERPEGAKLFTEKLLIEPEHADVRNIGVMGNFNVFGSVVLLTPREHAAAIQQTMGAQWSRAGEWADGASRLPNDAGLVYRVVAADTQTARERIRAFWKLVRLQVAGCPVANPFPWR</sequence>
<organism evidence="4 5">
    <name type="scientific">Ramlibacter tataouinensis</name>
    <dbReference type="NCBI Taxonomy" id="94132"/>
    <lineage>
        <taxon>Bacteria</taxon>
        <taxon>Pseudomonadati</taxon>
        <taxon>Pseudomonadota</taxon>
        <taxon>Betaproteobacteria</taxon>
        <taxon>Burkholderiales</taxon>
        <taxon>Comamonadaceae</taxon>
        <taxon>Ramlibacter</taxon>
    </lineage>
</organism>